<organism evidence="3 4">
    <name type="scientific">Flavisolibacter ginsengisoli DSM 18119</name>
    <dbReference type="NCBI Taxonomy" id="1121884"/>
    <lineage>
        <taxon>Bacteria</taxon>
        <taxon>Pseudomonadati</taxon>
        <taxon>Bacteroidota</taxon>
        <taxon>Chitinophagia</taxon>
        <taxon>Chitinophagales</taxon>
        <taxon>Chitinophagaceae</taxon>
        <taxon>Flavisolibacter</taxon>
    </lineage>
</organism>
<dbReference type="GO" id="GO:0000160">
    <property type="term" value="P:phosphorelay signal transduction system"/>
    <property type="evidence" value="ECO:0007669"/>
    <property type="project" value="InterPro"/>
</dbReference>
<evidence type="ECO:0000259" key="2">
    <source>
        <dbReference type="PROSITE" id="PS50110"/>
    </source>
</evidence>
<evidence type="ECO:0000313" key="3">
    <source>
        <dbReference type="EMBL" id="SHF36957.1"/>
    </source>
</evidence>
<dbReference type="STRING" id="1121884.SAMN02745131_02467"/>
<dbReference type="PROSITE" id="PS50110">
    <property type="entry name" value="RESPONSE_REGULATORY"/>
    <property type="match status" value="1"/>
</dbReference>
<dbReference type="InterPro" id="IPR001789">
    <property type="entry name" value="Sig_transdc_resp-reg_receiver"/>
</dbReference>
<dbReference type="Pfam" id="PF00072">
    <property type="entry name" value="Response_reg"/>
    <property type="match status" value="1"/>
</dbReference>
<protein>
    <submittedName>
        <fullName evidence="3">Response regulator receiver domain-containing protein</fullName>
    </submittedName>
</protein>
<dbReference type="RefSeq" id="WP_175546069.1">
    <property type="nucleotide sequence ID" value="NZ_FQUU01000009.1"/>
</dbReference>
<dbReference type="Gene3D" id="3.40.50.2300">
    <property type="match status" value="1"/>
</dbReference>
<name>A0A1M5B3P8_9BACT</name>
<reference evidence="3 4" key="1">
    <citation type="submission" date="2016-11" db="EMBL/GenBank/DDBJ databases">
        <authorList>
            <person name="Jaros S."/>
            <person name="Januszkiewicz K."/>
            <person name="Wedrychowicz H."/>
        </authorList>
    </citation>
    <scope>NUCLEOTIDE SEQUENCE [LARGE SCALE GENOMIC DNA]</scope>
    <source>
        <strain evidence="3 4">DSM 18119</strain>
    </source>
</reference>
<accession>A0A1M5B3P8</accession>
<gene>
    <name evidence="3" type="ORF">SAMN02745131_02467</name>
</gene>
<proteinExistence type="predicted"/>
<evidence type="ECO:0000256" key="1">
    <source>
        <dbReference type="PROSITE-ProRule" id="PRU00169"/>
    </source>
</evidence>
<keyword evidence="1" id="KW-0597">Phosphoprotein</keyword>
<dbReference type="InterPro" id="IPR052893">
    <property type="entry name" value="TCS_response_regulator"/>
</dbReference>
<feature type="modified residue" description="4-aspartylphosphate" evidence="1">
    <location>
        <position position="53"/>
    </location>
</feature>
<dbReference type="PANTHER" id="PTHR44520:SF2">
    <property type="entry name" value="RESPONSE REGULATOR RCP1"/>
    <property type="match status" value="1"/>
</dbReference>
<dbReference type="Proteomes" id="UP000184048">
    <property type="component" value="Unassembled WGS sequence"/>
</dbReference>
<dbReference type="EMBL" id="FQUU01000009">
    <property type="protein sequence ID" value="SHF36957.1"/>
    <property type="molecule type" value="Genomic_DNA"/>
</dbReference>
<keyword evidence="4" id="KW-1185">Reference proteome</keyword>
<sequence length="125" mass="14269">MDDDVDDLAFIREAIKNHSTPFTVVEAKNGEEGIAWLSHAKTIGVLPCLIIMDINMPKMDGRRAIQIIKEDKEISRIPLVVFTTSSSTLDKRYFELYQVEYITKPNQYQAFTNKVYEMLSHVTAG</sequence>
<dbReference type="SUPFAM" id="SSF52172">
    <property type="entry name" value="CheY-like"/>
    <property type="match status" value="1"/>
</dbReference>
<evidence type="ECO:0000313" key="4">
    <source>
        <dbReference type="Proteomes" id="UP000184048"/>
    </source>
</evidence>
<dbReference type="SMART" id="SM00448">
    <property type="entry name" value="REC"/>
    <property type="match status" value="1"/>
</dbReference>
<dbReference type="PANTHER" id="PTHR44520">
    <property type="entry name" value="RESPONSE REGULATOR RCP1-RELATED"/>
    <property type="match status" value="1"/>
</dbReference>
<dbReference type="AlphaFoldDB" id="A0A1M5B3P8"/>
<feature type="domain" description="Response regulatory" evidence="2">
    <location>
        <begin position="1"/>
        <end position="119"/>
    </location>
</feature>
<dbReference type="InterPro" id="IPR011006">
    <property type="entry name" value="CheY-like_superfamily"/>
</dbReference>